<evidence type="ECO:0000256" key="8">
    <source>
        <dbReference type="ARBA" id="ARBA00031345"/>
    </source>
</evidence>
<feature type="compositionally biased region" description="Basic and acidic residues" evidence="9">
    <location>
        <begin position="724"/>
        <end position="735"/>
    </location>
</feature>
<comment type="caution">
    <text evidence="10">The sequence shown here is derived from an EMBL/GenBank/DDBJ whole genome shotgun (WGS) entry which is preliminary data.</text>
</comment>
<evidence type="ECO:0000256" key="4">
    <source>
        <dbReference type="ARBA" id="ARBA00022448"/>
    </source>
</evidence>
<evidence type="ECO:0000256" key="3">
    <source>
        <dbReference type="ARBA" id="ARBA00020984"/>
    </source>
</evidence>
<dbReference type="EMBL" id="MU128964">
    <property type="protein sequence ID" value="KAF9514167.1"/>
    <property type="molecule type" value="Genomic_DNA"/>
</dbReference>
<dbReference type="GO" id="GO:0000139">
    <property type="term" value="C:Golgi membrane"/>
    <property type="evidence" value="ECO:0007669"/>
    <property type="project" value="UniProtKB-SubCell"/>
</dbReference>
<evidence type="ECO:0000256" key="1">
    <source>
        <dbReference type="ARBA" id="ARBA00004395"/>
    </source>
</evidence>
<keyword evidence="4" id="KW-0813">Transport</keyword>
<feature type="region of interest" description="Disordered" evidence="9">
    <location>
        <begin position="481"/>
        <end position="503"/>
    </location>
</feature>
<dbReference type="GO" id="GO:0006890">
    <property type="term" value="P:retrograde vesicle-mediated transport, Golgi to endoplasmic reticulum"/>
    <property type="evidence" value="ECO:0007669"/>
    <property type="project" value="TreeGrafter"/>
</dbReference>
<evidence type="ECO:0000256" key="7">
    <source>
        <dbReference type="ARBA" id="ARBA00023136"/>
    </source>
</evidence>
<proteinExistence type="inferred from homology"/>
<dbReference type="GO" id="GO:0007030">
    <property type="term" value="P:Golgi organization"/>
    <property type="evidence" value="ECO:0007669"/>
    <property type="project" value="TreeGrafter"/>
</dbReference>
<feature type="compositionally biased region" description="Low complexity" evidence="9">
    <location>
        <begin position="737"/>
        <end position="750"/>
    </location>
</feature>
<keyword evidence="5" id="KW-0653">Protein transport</keyword>
<evidence type="ECO:0000256" key="2">
    <source>
        <dbReference type="ARBA" id="ARBA00005831"/>
    </source>
</evidence>
<organism evidence="10 11">
    <name type="scientific">Hydnum rufescens UP504</name>
    <dbReference type="NCBI Taxonomy" id="1448309"/>
    <lineage>
        <taxon>Eukaryota</taxon>
        <taxon>Fungi</taxon>
        <taxon>Dikarya</taxon>
        <taxon>Basidiomycota</taxon>
        <taxon>Agaricomycotina</taxon>
        <taxon>Agaricomycetes</taxon>
        <taxon>Cantharellales</taxon>
        <taxon>Hydnaceae</taxon>
        <taxon>Hydnum</taxon>
    </lineage>
</organism>
<dbReference type="PANTHER" id="PTHR21443:SF0">
    <property type="entry name" value="CONSERVED OLIGOMERIC GOLGI COMPLEX SUBUNIT 7"/>
    <property type="match status" value="1"/>
</dbReference>
<keyword evidence="6" id="KW-0333">Golgi apparatus</keyword>
<dbReference type="Pfam" id="PF10191">
    <property type="entry name" value="COG7"/>
    <property type="match status" value="2"/>
</dbReference>
<feature type="compositionally biased region" description="Low complexity" evidence="9">
    <location>
        <begin position="491"/>
        <end position="502"/>
    </location>
</feature>
<reference evidence="10" key="1">
    <citation type="journal article" date="2020" name="Nat. Commun.">
        <title>Large-scale genome sequencing of mycorrhizal fungi provides insights into the early evolution of symbiotic traits.</title>
        <authorList>
            <person name="Miyauchi S."/>
            <person name="Kiss E."/>
            <person name="Kuo A."/>
            <person name="Drula E."/>
            <person name="Kohler A."/>
            <person name="Sanchez-Garcia M."/>
            <person name="Morin E."/>
            <person name="Andreopoulos B."/>
            <person name="Barry K.W."/>
            <person name="Bonito G."/>
            <person name="Buee M."/>
            <person name="Carver A."/>
            <person name="Chen C."/>
            <person name="Cichocki N."/>
            <person name="Clum A."/>
            <person name="Culley D."/>
            <person name="Crous P.W."/>
            <person name="Fauchery L."/>
            <person name="Girlanda M."/>
            <person name="Hayes R.D."/>
            <person name="Keri Z."/>
            <person name="LaButti K."/>
            <person name="Lipzen A."/>
            <person name="Lombard V."/>
            <person name="Magnuson J."/>
            <person name="Maillard F."/>
            <person name="Murat C."/>
            <person name="Nolan M."/>
            <person name="Ohm R.A."/>
            <person name="Pangilinan J."/>
            <person name="Pereira M.F."/>
            <person name="Perotto S."/>
            <person name="Peter M."/>
            <person name="Pfister S."/>
            <person name="Riley R."/>
            <person name="Sitrit Y."/>
            <person name="Stielow J.B."/>
            <person name="Szollosi G."/>
            <person name="Zifcakova L."/>
            <person name="Stursova M."/>
            <person name="Spatafora J.W."/>
            <person name="Tedersoo L."/>
            <person name="Vaario L.M."/>
            <person name="Yamada A."/>
            <person name="Yan M."/>
            <person name="Wang P."/>
            <person name="Xu J."/>
            <person name="Bruns T."/>
            <person name="Baldrian P."/>
            <person name="Vilgalys R."/>
            <person name="Dunand C."/>
            <person name="Henrissat B."/>
            <person name="Grigoriev I.V."/>
            <person name="Hibbett D."/>
            <person name="Nagy L.G."/>
            <person name="Martin F.M."/>
        </authorList>
    </citation>
    <scope>NUCLEOTIDE SEQUENCE</scope>
    <source>
        <strain evidence="10">UP504</strain>
    </source>
</reference>
<keyword evidence="11" id="KW-1185">Reference proteome</keyword>
<dbReference type="AlphaFoldDB" id="A0A9P6AYF5"/>
<accession>A0A9P6AYF5</accession>
<protein>
    <recommendedName>
        <fullName evidence="3">Conserved oligomeric Golgi complex subunit 7</fullName>
    </recommendedName>
    <alternativeName>
        <fullName evidence="8">Component of oligomeric Golgi complex 7</fullName>
    </alternativeName>
</protein>
<dbReference type="Proteomes" id="UP000886523">
    <property type="component" value="Unassembled WGS sequence"/>
</dbReference>
<dbReference type="GO" id="GO:0017119">
    <property type="term" value="C:Golgi transport complex"/>
    <property type="evidence" value="ECO:0007669"/>
    <property type="project" value="InterPro"/>
</dbReference>
<gene>
    <name evidence="10" type="ORF">BS47DRAFT_1372373</name>
</gene>
<evidence type="ECO:0000256" key="9">
    <source>
        <dbReference type="SAM" id="MobiDB-lite"/>
    </source>
</evidence>
<keyword evidence="7" id="KW-0472">Membrane</keyword>
<name>A0A9P6AYF5_9AGAM</name>
<evidence type="ECO:0000313" key="10">
    <source>
        <dbReference type="EMBL" id="KAF9514167.1"/>
    </source>
</evidence>
<dbReference type="PANTHER" id="PTHR21443">
    <property type="entry name" value="CONSERVED OLIGOMERIC GOLGI COMPLEX COMPONENT 7"/>
    <property type="match status" value="1"/>
</dbReference>
<dbReference type="InterPro" id="IPR019335">
    <property type="entry name" value="COG7"/>
</dbReference>
<comment type="similarity">
    <text evidence="2">Belongs to the COG7 family.</text>
</comment>
<evidence type="ECO:0000313" key="11">
    <source>
        <dbReference type="Proteomes" id="UP000886523"/>
    </source>
</evidence>
<feature type="region of interest" description="Disordered" evidence="9">
    <location>
        <begin position="850"/>
        <end position="870"/>
    </location>
</feature>
<evidence type="ECO:0000256" key="6">
    <source>
        <dbReference type="ARBA" id="ARBA00023034"/>
    </source>
</evidence>
<evidence type="ECO:0000256" key="5">
    <source>
        <dbReference type="ARBA" id="ARBA00022927"/>
    </source>
</evidence>
<dbReference type="GO" id="GO:0006886">
    <property type="term" value="P:intracellular protein transport"/>
    <property type="evidence" value="ECO:0007669"/>
    <property type="project" value="InterPro"/>
</dbReference>
<sequence length="890" mass="97255">MGDSSESEASQPDLAALDQRVSYLSTRVQVLTQDTATHLEQTIEDISRTVPRLTYDLQFMRESGLSLQLGLKGIENKTRSTSADDPTTAALERLHFLSTIKSRMEASRDVLREAESWSVLESEVSGLISVESYAKAGERLAEANKSMVVFQNTSEYESRRALMISLQNQLEAAVSSALVAAINSRDVTACRTYFSIFGNIQRETEFRNYYNGSRRADLVTSWQAASLLDCDEPMTSSTPLSLFLNSSGEEQTNIPAIFPDPQPSLSAFIQSTLDALAPSLSQRLAEVSEYYGAAALPELIKSFRMAEEFAVSVDQIMGKIGYSALFLAHHSPSSPAVEEATGHSRRLSKRISMSRRIGAGKTPTAPSVNVLSGGGGGWENALFESFIDIQTEYSAFENRLIDRELARITTSLLESARNTSSDASRILQERSAAVFGMVEESLNRCIIFTHGYGAVGLVDAINYTFKTFLEASQRDLIPRIRQSGSGQNGRLSSPSTTLSPTSGTAADTFEELDYAPEDWSDFQLALHLLETCRVIRERLLVFEVKVKSTLVQVSTSFRLARADPHGLYLSGTTRGEAELLLQSSLNSAELHTLLDTIDPTGGTSESPVNGVVFGTALNVVRNFTRACQLCLQNIILKPLHAHLSSYATSSIWSSADPEGTRGAFDLHIPSFSLSPSPVILRVAEGLLNLPRLFEVYADDDALAFSIESLPFVDEESLLSLAESEPPRSPRDDRPGASRRQSASPPSSLRRLSIASTSSIPIPIQPGSPTSMPALSPEMVTSTWLYSLTHSLLSHLTSDVLPSVKTLSAHGAAQLSSDLAYLSNIIRALNVEFDDLERWKELVDLKDDEGRRRYEAKGAEARLGDGGGQESGKRIWDAVARMRGWDSPSQT</sequence>
<comment type="subcellular location">
    <subcellularLocation>
        <location evidence="1">Golgi apparatus membrane</location>
        <topology evidence="1">Peripheral membrane protein</topology>
    </subcellularLocation>
</comment>
<feature type="region of interest" description="Disordered" evidence="9">
    <location>
        <begin position="720"/>
        <end position="750"/>
    </location>
</feature>
<dbReference type="OrthoDB" id="249612at2759"/>
<feature type="compositionally biased region" description="Basic and acidic residues" evidence="9">
    <location>
        <begin position="850"/>
        <end position="862"/>
    </location>
</feature>